<dbReference type="RefSeq" id="WP_108171198.1">
    <property type="nucleotide sequence ID" value="NZ_QBKQ01000001.1"/>
</dbReference>
<reference evidence="1 2" key="1">
    <citation type="submission" date="2018-04" db="EMBL/GenBank/DDBJ databases">
        <title>Genomic Encyclopedia of Archaeal and Bacterial Type Strains, Phase II (KMG-II): from individual species to whole genera.</title>
        <authorList>
            <person name="Goeker M."/>
        </authorList>
    </citation>
    <scope>NUCLEOTIDE SEQUENCE [LARGE SCALE GENOMIC DNA]</scope>
    <source>
        <strain evidence="1 2">DSM 23082</strain>
    </source>
</reference>
<sequence>MKKYFFTLFIVIFLGACQGDEVTNDPLLDDIYDAKPDFVEYFRAEINGETFEVLNGDQIKGTVYPSDDTGNINFDFLAEISKKELETDFYEAFNFKVCFFDGPGTYYTGTRETVSWAMYWYDFELWENHYAFGTEPGTVTITKFTDQVVEGTFSFEGFNNQLENTILAEGEFGIILESKEVYHN</sequence>
<organism evidence="1 2">
    <name type="scientific">Christiangramia gaetbulicola</name>
    <dbReference type="NCBI Taxonomy" id="703340"/>
    <lineage>
        <taxon>Bacteria</taxon>
        <taxon>Pseudomonadati</taxon>
        <taxon>Bacteroidota</taxon>
        <taxon>Flavobacteriia</taxon>
        <taxon>Flavobacteriales</taxon>
        <taxon>Flavobacteriaceae</taxon>
        <taxon>Christiangramia</taxon>
    </lineage>
</organism>
<dbReference type="AlphaFoldDB" id="A0A2T6ANE4"/>
<evidence type="ECO:0000313" key="1">
    <source>
        <dbReference type="EMBL" id="PTX45317.1"/>
    </source>
</evidence>
<dbReference type="EMBL" id="QBKQ01000001">
    <property type="protein sequence ID" value="PTX45317.1"/>
    <property type="molecule type" value="Genomic_DNA"/>
</dbReference>
<name>A0A2T6ANE4_9FLAO</name>
<comment type="caution">
    <text evidence="1">The sequence shown here is derived from an EMBL/GenBank/DDBJ whole genome shotgun (WGS) entry which is preliminary data.</text>
</comment>
<proteinExistence type="predicted"/>
<dbReference type="OrthoDB" id="1448550at2"/>
<evidence type="ECO:0000313" key="2">
    <source>
        <dbReference type="Proteomes" id="UP000244174"/>
    </source>
</evidence>
<keyword evidence="2" id="KW-1185">Reference proteome</keyword>
<dbReference type="PROSITE" id="PS51257">
    <property type="entry name" value="PROKAR_LIPOPROTEIN"/>
    <property type="match status" value="1"/>
</dbReference>
<accession>A0A2T6ANE4</accession>
<protein>
    <submittedName>
        <fullName evidence="1">Uncharacterized protein</fullName>
    </submittedName>
</protein>
<gene>
    <name evidence="1" type="ORF">C8P64_1312</name>
</gene>
<dbReference type="Proteomes" id="UP000244174">
    <property type="component" value="Unassembled WGS sequence"/>
</dbReference>